<evidence type="ECO:0000313" key="2">
    <source>
        <dbReference type="EMBL" id="KAK9919641.1"/>
    </source>
</evidence>
<gene>
    <name evidence="2" type="ORF">M0R45_028227</name>
</gene>
<dbReference type="AlphaFoldDB" id="A0AAW1W6N0"/>
<dbReference type="Gene3D" id="2.40.70.10">
    <property type="entry name" value="Acid Proteases"/>
    <property type="match status" value="1"/>
</dbReference>
<reference evidence="2 3" key="1">
    <citation type="journal article" date="2023" name="G3 (Bethesda)">
        <title>A chromosome-length genome assembly and annotation of blackberry (Rubus argutus, cv. 'Hillquist').</title>
        <authorList>
            <person name="Bruna T."/>
            <person name="Aryal R."/>
            <person name="Dudchenko O."/>
            <person name="Sargent D.J."/>
            <person name="Mead D."/>
            <person name="Buti M."/>
            <person name="Cavallini A."/>
            <person name="Hytonen T."/>
            <person name="Andres J."/>
            <person name="Pham M."/>
            <person name="Weisz D."/>
            <person name="Mascagni F."/>
            <person name="Usai G."/>
            <person name="Natali L."/>
            <person name="Bassil N."/>
            <person name="Fernandez G.E."/>
            <person name="Lomsadze A."/>
            <person name="Armour M."/>
            <person name="Olukolu B."/>
            <person name="Poorten T."/>
            <person name="Britton C."/>
            <person name="Davik J."/>
            <person name="Ashrafi H."/>
            <person name="Aiden E.L."/>
            <person name="Borodovsky M."/>
            <person name="Worthington M."/>
        </authorList>
    </citation>
    <scope>NUCLEOTIDE SEQUENCE [LARGE SCALE GENOMIC DNA]</scope>
    <source>
        <strain evidence="2">PI 553951</strain>
    </source>
</reference>
<sequence>MDVQLQRELQRAFLTFGNEATIKGKSQTTYPTSACVPAYNVKLLGISIGTKQLSIDPAQFKLRSGPSGGFFTDSGSPYTVFTISAYSILRQEMVQYVMQ</sequence>
<dbReference type="InterPro" id="IPR032799">
    <property type="entry name" value="TAXi_C"/>
</dbReference>
<dbReference type="SUPFAM" id="SSF50630">
    <property type="entry name" value="Acid proteases"/>
    <property type="match status" value="1"/>
</dbReference>
<dbReference type="EMBL" id="JBEDUW010000006">
    <property type="protein sequence ID" value="KAK9919641.1"/>
    <property type="molecule type" value="Genomic_DNA"/>
</dbReference>
<name>A0AAW1W6N0_RUBAR</name>
<accession>A0AAW1W6N0</accession>
<keyword evidence="3" id="KW-1185">Reference proteome</keyword>
<dbReference type="InterPro" id="IPR021109">
    <property type="entry name" value="Peptidase_aspartic_dom_sf"/>
</dbReference>
<dbReference type="Pfam" id="PF14541">
    <property type="entry name" value="TAXi_C"/>
    <property type="match status" value="1"/>
</dbReference>
<evidence type="ECO:0000313" key="3">
    <source>
        <dbReference type="Proteomes" id="UP001457282"/>
    </source>
</evidence>
<proteinExistence type="predicted"/>
<comment type="caution">
    <text evidence="2">The sequence shown here is derived from an EMBL/GenBank/DDBJ whole genome shotgun (WGS) entry which is preliminary data.</text>
</comment>
<organism evidence="2 3">
    <name type="scientific">Rubus argutus</name>
    <name type="common">Southern blackberry</name>
    <dbReference type="NCBI Taxonomy" id="59490"/>
    <lineage>
        <taxon>Eukaryota</taxon>
        <taxon>Viridiplantae</taxon>
        <taxon>Streptophyta</taxon>
        <taxon>Embryophyta</taxon>
        <taxon>Tracheophyta</taxon>
        <taxon>Spermatophyta</taxon>
        <taxon>Magnoliopsida</taxon>
        <taxon>eudicotyledons</taxon>
        <taxon>Gunneridae</taxon>
        <taxon>Pentapetalae</taxon>
        <taxon>rosids</taxon>
        <taxon>fabids</taxon>
        <taxon>Rosales</taxon>
        <taxon>Rosaceae</taxon>
        <taxon>Rosoideae</taxon>
        <taxon>Rosoideae incertae sedis</taxon>
        <taxon>Rubus</taxon>
    </lineage>
</organism>
<evidence type="ECO:0000259" key="1">
    <source>
        <dbReference type="Pfam" id="PF14541"/>
    </source>
</evidence>
<feature type="domain" description="Xylanase inhibitor C-terminal" evidence="1">
    <location>
        <begin position="38"/>
        <end position="97"/>
    </location>
</feature>
<protein>
    <recommendedName>
        <fullName evidence="1">Xylanase inhibitor C-terminal domain-containing protein</fullName>
    </recommendedName>
</protein>
<dbReference type="Proteomes" id="UP001457282">
    <property type="component" value="Unassembled WGS sequence"/>
</dbReference>